<dbReference type="EMBL" id="KI968736">
    <property type="protein sequence ID" value="EUN26734.1"/>
    <property type="molecule type" value="Genomic_DNA"/>
</dbReference>
<dbReference type="InterPro" id="IPR036045">
    <property type="entry name" value="Sec1-like_sf"/>
</dbReference>
<protein>
    <recommendedName>
        <fullName evidence="5">Vta1/callose synthase N-terminal domain-containing protein</fullName>
    </recommendedName>
</protein>
<dbReference type="RefSeq" id="XP_014556322.1">
    <property type="nucleotide sequence ID" value="XM_014700836.1"/>
</dbReference>
<dbReference type="Pfam" id="PF00995">
    <property type="entry name" value="Sec1"/>
    <property type="match status" value="1"/>
</dbReference>
<name>W7EIR5_BIPV3</name>
<sequence>MASVTPAKLKKLQLAEPAKRAAQLERVKPIMTYWLRFYMVQKIIAGGLHSADPECTAYTTDLMEKLEQAKAENPGEEALVDDTVASAYCEQFALQTLAKAEREMAENRVNGQTVDTLRAASTFLEMMSVWKNNDAEIAAKTKYAKYHALRILKAIKAGEDPNATNPVQETQRAASPPALDPEDPEVQRINQGAPPQSPYQSYVESAPDTSQPSPNFSAAPVSPPAPDLPSAPIGYTQPSHGDVSPMSQPAQSRQGSVTSIGGGYFPKTDPPTFTGESAPPGLPTAPMDRDPLTSSLPTSPQVPQAPGASDPASFYQNPASTPAAPPVQNTYQPPPQNQYAPPQTSAFPPQQQYTPTPLQNPYAQPTPPTQPPQHYSNGPFKNDEDSIALAQKHIRGKKNLVLEKTLAGPLNLLVKFSTLQEYGVDKPFFLENDNVDSSQRNIVFLVRGEKAKTVMAVAGNEIEHEFSIFWVPRRTLTSDQLLEEAGVLGEASVSEWPLFFVPLADDVLSLELEDAVSDLYLRKDPTAIYLSAKALMLQQQKYGLFPRIIGKGDNGKRLADLLIRMRTEVAASETSGSGGPSFLGLTPSSNIDSLIIIDREVDFPTVLLTQLTYEGLIDEVFNISANQTEVDSSVIGGVTPQQGQTGSASTSMKRKVMIDAKDTLYADLGDANFAIVGNLLNQAARRLQSSTGRDQLATKTTSELRDFVAKLPGYQAEQASLKLHTSLAEEIIKFTRTDIFTRSLEVQQNIMSGADPTTQHDTITELINRDVPLPAILRLLCLESTTNAGIRPKDLENFKRAIIQAYGPQHMLTLASLEKMGLLAPRGGVSLGGVGAPAKPGSVTNYTPLRKSLKIWDDDVNEANPNDISYTFSGYAPLSARLIQSIIQKHTLANAIKPSTDPRASAQANPLAQGLRIFDDATKYIRGATFDEAQKGEEKAVKARQLLNGSQAEKNKTVAVFFLGGVTRAEIAALRFIGNKLKESGGEGRGSRIVVCATNIIRGEELVGSAVEKRRFKA</sequence>
<evidence type="ECO:0000256" key="4">
    <source>
        <dbReference type="SAM" id="MobiDB-lite"/>
    </source>
</evidence>
<evidence type="ECO:0000313" key="7">
    <source>
        <dbReference type="Proteomes" id="UP000054337"/>
    </source>
</evidence>
<dbReference type="InterPro" id="IPR043155">
    <property type="entry name" value="VPS33_dom3b"/>
</dbReference>
<gene>
    <name evidence="6" type="ORF">COCVIDRAFT_38011</name>
</gene>
<feature type="compositionally biased region" description="Polar residues" evidence="4">
    <location>
        <begin position="188"/>
        <end position="216"/>
    </location>
</feature>
<dbReference type="InterPro" id="IPR043154">
    <property type="entry name" value="Sec-1-like_dom1"/>
</dbReference>
<feature type="region of interest" description="Disordered" evidence="4">
    <location>
        <begin position="160"/>
        <end position="383"/>
    </location>
</feature>
<feature type="compositionally biased region" description="Polar residues" evidence="4">
    <location>
        <begin position="245"/>
        <end position="259"/>
    </location>
</feature>
<feature type="compositionally biased region" description="Polar residues" evidence="4">
    <location>
        <begin position="292"/>
        <end position="302"/>
    </location>
</feature>
<dbReference type="AlphaFoldDB" id="W7EIR5"/>
<dbReference type="GeneID" id="26256305"/>
<dbReference type="InterPro" id="IPR001619">
    <property type="entry name" value="Sec1-like"/>
</dbReference>
<feature type="compositionally biased region" description="Polar residues" evidence="4">
    <location>
        <begin position="162"/>
        <end position="173"/>
    </location>
</feature>
<dbReference type="GO" id="GO:0012505">
    <property type="term" value="C:endomembrane system"/>
    <property type="evidence" value="ECO:0007669"/>
    <property type="project" value="UniProtKB-SubCell"/>
</dbReference>
<dbReference type="InterPro" id="IPR043127">
    <property type="entry name" value="Sec-1-like_dom3a"/>
</dbReference>
<dbReference type="OrthoDB" id="10262287at2759"/>
<accession>W7EIR5</accession>
<feature type="compositionally biased region" description="Low complexity" evidence="4">
    <location>
        <begin position="326"/>
        <end position="362"/>
    </location>
</feature>
<reference evidence="6 7" key="1">
    <citation type="journal article" date="2013" name="PLoS Genet.">
        <title>Comparative genome structure, secondary metabolite, and effector coding capacity across Cochliobolus pathogens.</title>
        <authorList>
            <person name="Condon B.J."/>
            <person name="Leng Y."/>
            <person name="Wu D."/>
            <person name="Bushley K.E."/>
            <person name="Ohm R.A."/>
            <person name="Otillar R."/>
            <person name="Martin J."/>
            <person name="Schackwitz W."/>
            <person name="Grimwood J."/>
            <person name="MohdZainudin N."/>
            <person name="Xue C."/>
            <person name="Wang R."/>
            <person name="Manning V.A."/>
            <person name="Dhillon B."/>
            <person name="Tu Z.J."/>
            <person name="Steffenson B.J."/>
            <person name="Salamov A."/>
            <person name="Sun H."/>
            <person name="Lowry S."/>
            <person name="LaButti K."/>
            <person name="Han J."/>
            <person name="Copeland A."/>
            <person name="Lindquist E."/>
            <person name="Barry K."/>
            <person name="Schmutz J."/>
            <person name="Baker S.E."/>
            <person name="Ciuffetti L.M."/>
            <person name="Grigoriev I.V."/>
            <person name="Zhong S."/>
            <person name="Turgeon B.G."/>
        </authorList>
    </citation>
    <scope>NUCLEOTIDE SEQUENCE [LARGE SCALE GENOMIC DNA]</scope>
    <source>
        <strain evidence="6 7">FI3</strain>
    </source>
</reference>
<dbReference type="Gene3D" id="3.40.50.2060">
    <property type="match status" value="1"/>
</dbReference>
<evidence type="ECO:0000313" key="6">
    <source>
        <dbReference type="EMBL" id="EUN26734.1"/>
    </source>
</evidence>
<dbReference type="PANTHER" id="PTHR11679">
    <property type="entry name" value="VESICLE PROTEIN SORTING-ASSOCIATED"/>
    <property type="match status" value="1"/>
</dbReference>
<dbReference type="InterPro" id="IPR027482">
    <property type="entry name" value="Sec1-like_dom2"/>
</dbReference>
<keyword evidence="7" id="KW-1185">Reference proteome</keyword>
<evidence type="ECO:0000256" key="1">
    <source>
        <dbReference type="ARBA" id="ARBA00004308"/>
    </source>
</evidence>
<comment type="subcellular location">
    <subcellularLocation>
        <location evidence="1">Endomembrane system</location>
    </subcellularLocation>
</comment>
<evidence type="ECO:0000256" key="2">
    <source>
        <dbReference type="ARBA" id="ARBA00009884"/>
    </source>
</evidence>
<comment type="similarity">
    <text evidence="2">Belongs to the STXBP/unc-18/SEC1 family.</text>
</comment>
<dbReference type="Gene3D" id="3.40.50.1910">
    <property type="match status" value="1"/>
</dbReference>
<dbReference type="Proteomes" id="UP000054337">
    <property type="component" value="Unassembled WGS sequence"/>
</dbReference>
<dbReference type="InterPro" id="IPR023175">
    <property type="entry name" value="Vta1/CALS_N_sf"/>
</dbReference>
<dbReference type="Gene3D" id="1.25.40.270">
    <property type="entry name" value="Vacuolar protein sorting-associated protein vta1"/>
    <property type="match status" value="1"/>
</dbReference>
<evidence type="ECO:0000259" key="5">
    <source>
        <dbReference type="Pfam" id="PF04652"/>
    </source>
</evidence>
<dbReference type="HOGENOM" id="CLU_297923_0_0_1"/>
<dbReference type="Pfam" id="PF04652">
    <property type="entry name" value="Vta1"/>
    <property type="match status" value="1"/>
</dbReference>
<dbReference type="Gene3D" id="3.90.830.10">
    <property type="entry name" value="Syntaxin Binding Protein 1, Chain A, domain 2"/>
    <property type="match status" value="1"/>
</dbReference>
<keyword evidence="3" id="KW-0472">Membrane</keyword>
<feature type="domain" description="Vta1/callose synthase N-terminal" evidence="5">
    <location>
        <begin position="18"/>
        <end position="156"/>
    </location>
</feature>
<dbReference type="SUPFAM" id="SSF56815">
    <property type="entry name" value="Sec1/munc18-like (SM) proteins"/>
    <property type="match status" value="1"/>
</dbReference>
<dbReference type="InterPro" id="IPR039431">
    <property type="entry name" value="Vta1/CALS_N"/>
</dbReference>
<proteinExistence type="inferred from homology"/>
<organism evidence="6 7">
    <name type="scientific">Bipolaris victoriae (strain FI3)</name>
    <name type="common">Victoria blight of oats agent</name>
    <name type="synonym">Cochliobolus victoriae</name>
    <dbReference type="NCBI Taxonomy" id="930091"/>
    <lineage>
        <taxon>Eukaryota</taxon>
        <taxon>Fungi</taxon>
        <taxon>Dikarya</taxon>
        <taxon>Ascomycota</taxon>
        <taxon>Pezizomycotina</taxon>
        <taxon>Dothideomycetes</taxon>
        <taxon>Pleosporomycetidae</taxon>
        <taxon>Pleosporales</taxon>
        <taxon>Pleosporineae</taxon>
        <taxon>Pleosporaceae</taxon>
        <taxon>Bipolaris</taxon>
    </lineage>
</organism>
<dbReference type="GO" id="GO:0016192">
    <property type="term" value="P:vesicle-mediated transport"/>
    <property type="evidence" value="ECO:0007669"/>
    <property type="project" value="InterPro"/>
</dbReference>
<evidence type="ECO:0000256" key="3">
    <source>
        <dbReference type="ARBA" id="ARBA00023136"/>
    </source>
</evidence>
<dbReference type="Gene3D" id="1.25.40.850">
    <property type="match status" value="1"/>
</dbReference>